<dbReference type="Pfam" id="PF01351">
    <property type="entry name" value="RNase_HII"/>
    <property type="match status" value="1"/>
</dbReference>
<keyword evidence="19" id="KW-1185">Reference proteome</keyword>
<evidence type="ECO:0000256" key="3">
    <source>
        <dbReference type="ARBA" id="ARBA00004065"/>
    </source>
</evidence>
<evidence type="ECO:0000256" key="10">
    <source>
        <dbReference type="ARBA" id="ARBA00022723"/>
    </source>
</evidence>
<dbReference type="SUPFAM" id="SSF53098">
    <property type="entry name" value="Ribonuclease H-like"/>
    <property type="match status" value="1"/>
</dbReference>
<evidence type="ECO:0000256" key="14">
    <source>
        <dbReference type="HAMAP-Rule" id="MF_00052"/>
    </source>
</evidence>
<dbReference type="HAMAP" id="MF_00052_B">
    <property type="entry name" value="RNase_HII_B"/>
    <property type="match status" value="1"/>
</dbReference>
<dbReference type="PANTHER" id="PTHR10954">
    <property type="entry name" value="RIBONUCLEASE H2 SUBUNIT A"/>
    <property type="match status" value="1"/>
</dbReference>
<dbReference type="InterPro" id="IPR022898">
    <property type="entry name" value="RNase_HII"/>
</dbReference>
<evidence type="ECO:0000256" key="9">
    <source>
        <dbReference type="ARBA" id="ARBA00022722"/>
    </source>
</evidence>
<dbReference type="PANTHER" id="PTHR10954:SF18">
    <property type="entry name" value="RIBONUCLEASE HII"/>
    <property type="match status" value="1"/>
</dbReference>
<protein>
    <recommendedName>
        <fullName evidence="7 14">Ribonuclease HII</fullName>
        <shortName evidence="14">RNase HII</shortName>
        <ecNumber evidence="6 14">3.1.26.4</ecNumber>
    </recommendedName>
</protein>
<dbReference type="Proteomes" id="UP001597452">
    <property type="component" value="Unassembled WGS sequence"/>
</dbReference>
<dbReference type="Gene3D" id="3.30.420.10">
    <property type="entry name" value="Ribonuclease H-like superfamily/Ribonuclease H"/>
    <property type="match status" value="1"/>
</dbReference>
<organism evidence="18 19">
    <name type="scientific">Piscibacillus salipiscarius</name>
    <dbReference type="NCBI Taxonomy" id="299480"/>
    <lineage>
        <taxon>Bacteria</taxon>
        <taxon>Bacillati</taxon>
        <taxon>Bacillota</taxon>
        <taxon>Bacilli</taxon>
        <taxon>Bacillales</taxon>
        <taxon>Bacillaceae</taxon>
        <taxon>Piscibacillus</taxon>
    </lineage>
</organism>
<comment type="catalytic activity">
    <reaction evidence="1 14 15 16">
        <text>Endonucleolytic cleavage to 5'-phosphomonoester.</text>
        <dbReference type="EC" id="3.1.26.4"/>
    </reaction>
</comment>
<evidence type="ECO:0000256" key="5">
    <source>
        <dbReference type="ARBA" id="ARBA00007383"/>
    </source>
</evidence>
<reference evidence="19" key="1">
    <citation type="journal article" date="2019" name="Int. J. Syst. Evol. Microbiol.">
        <title>The Global Catalogue of Microorganisms (GCM) 10K type strain sequencing project: providing services to taxonomists for standard genome sequencing and annotation.</title>
        <authorList>
            <consortium name="The Broad Institute Genomics Platform"/>
            <consortium name="The Broad Institute Genome Sequencing Center for Infectious Disease"/>
            <person name="Wu L."/>
            <person name="Ma J."/>
        </authorList>
    </citation>
    <scope>NUCLEOTIDE SEQUENCE [LARGE SCALE GENOMIC DNA]</scope>
    <source>
        <strain evidence="19">TISTR 1571</strain>
    </source>
</reference>
<evidence type="ECO:0000256" key="11">
    <source>
        <dbReference type="ARBA" id="ARBA00022759"/>
    </source>
</evidence>
<sequence length="256" mass="29340">MKENETIAVIKEKLSSHSFSQEWLEKVKQDERKGVKKLLDRFYKEKEKEANLNEHFIKMSENENRLYQEGYQLIAGVDEVGRGPLAGPVLTAAVILPNDFYLPGINDSKALSEQKREEYYHIIKEQALAVSVGQANAKEIDYYNIYQATKIAMQRAVEGLHMEPDYLLLDAMRLEVIKVPQESIVKGDSKSISIAAASIIAKVERDQIMKKLGEDYPMYQFDRNAGYGTTAHLNALEEYGVTPYHRRSFQPVRQYT</sequence>
<comment type="cofactor">
    <cofactor evidence="14 15">
        <name>Mn(2+)</name>
        <dbReference type="ChEBI" id="CHEBI:29035"/>
    </cofactor>
    <cofactor evidence="14 15">
        <name>Mg(2+)</name>
        <dbReference type="ChEBI" id="CHEBI:18420"/>
    </cofactor>
    <text evidence="14 15">Manganese or magnesium. Binds 1 divalent metal ion per monomer in the absence of substrate. May bind a second metal ion after substrate binding.</text>
</comment>
<dbReference type="PROSITE" id="PS51975">
    <property type="entry name" value="RNASE_H_2"/>
    <property type="match status" value="1"/>
</dbReference>
<evidence type="ECO:0000259" key="17">
    <source>
        <dbReference type="PROSITE" id="PS51975"/>
    </source>
</evidence>
<keyword evidence="12 14" id="KW-0378">Hydrolase</keyword>
<dbReference type="InterPro" id="IPR001352">
    <property type="entry name" value="RNase_HII/HIII"/>
</dbReference>
<evidence type="ECO:0000256" key="4">
    <source>
        <dbReference type="ARBA" id="ARBA00004496"/>
    </source>
</evidence>
<dbReference type="InterPro" id="IPR012337">
    <property type="entry name" value="RNaseH-like_sf"/>
</dbReference>
<evidence type="ECO:0000256" key="1">
    <source>
        <dbReference type="ARBA" id="ARBA00000077"/>
    </source>
</evidence>
<feature type="binding site" evidence="14 15">
    <location>
        <position position="78"/>
    </location>
    <ligand>
        <name>a divalent metal cation</name>
        <dbReference type="ChEBI" id="CHEBI:60240"/>
    </ligand>
</feature>
<comment type="cofactor">
    <cofactor evidence="2">
        <name>Mg(2+)</name>
        <dbReference type="ChEBI" id="CHEBI:18420"/>
    </cofactor>
</comment>
<evidence type="ECO:0000313" key="19">
    <source>
        <dbReference type="Proteomes" id="UP001597452"/>
    </source>
</evidence>
<evidence type="ECO:0000256" key="15">
    <source>
        <dbReference type="PROSITE-ProRule" id="PRU01319"/>
    </source>
</evidence>
<name>A0ABW5Q8V0_9BACI</name>
<keyword evidence="11 14" id="KW-0255">Endonuclease</keyword>
<dbReference type="NCBIfam" id="NF000594">
    <property type="entry name" value="PRK00015.1-1"/>
    <property type="match status" value="1"/>
</dbReference>
<keyword evidence="13 14" id="KW-0464">Manganese</keyword>
<evidence type="ECO:0000256" key="12">
    <source>
        <dbReference type="ARBA" id="ARBA00022801"/>
    </source>
</evidence>
<evidence type="ECO:0000256" key="2">
    <source>
        <dbReference type="ARBA" id="ARBA00001946"/>
    </source>
</evidence>
<dbReference type="GO" id="GO:0004523">
    <property type="term" value="F:RNA-DNA hybrid ribonuclease activity"/>
    <property type="evidence" value="ECO:0007669"/>
    <property type="project" value="UniProtKB-EC"/>
</dbReference>
<dbReference type="RefSeq" id="WP_377327901.1">
    <property type="nucleotide sequence ID" value="NZ_JBHUMZ010000016.1"/>
</dbReference>
<keyword evidence="8 14" id="KW-0963">Cytoplasm</keyword>
<feature type="binding site" evidence="14 15">
    <location>
        <position position="170"/>
    </location>
    <ligand>
        <name>a divalent metal cation</name>
        <dbReference type="ChEBI" id="CHEBI:60240"/>
    </ligand>
</feature>
<gene>
    <name evidence="14" type="primary">rnhB</name>
    <name evidence="18" type="ORF">ACFSW4_05225</name>
</gene>
<evidence type="ECO:0000256" key="13">
    <source>
        <dbReference type="ARBA" id="ARBA00023211"/>
    </source>
</evidence>
<evidence type="ECO:0000313" key="18">
    <source>
        <dbReference type="EMBL" id="MFD2638256.1"/>
    </source>
</evidence>
<dbReference type="NCBIfam" id="NF000595">
    <property type="entry name" value="PRK00015.1-3"/>
    <property type="match status" value="1"/>
</dbReference>
<keyword evidence="10 14" id="KW-0479">Metal-binding</keyword>
<dbReference type="EC" id="3.1.26.4" evidence="6 14"/>
<dbReference type="EMBL" id="JBHUMZ010000016">
    <property type="protein sequence ID" value="MFD2638256.1"/>
    <property type="molecule type" value="Genomic_DNA"/>
</dbReference>
<evidence type="ECO:0000256" key="6">
    <source>
        <dbReference type="ARBA" id="ARBA00012180"/>
    </source>
</evidence>
<comment type="function">
    <text evidence="3 14 16">Endonuclease that specifically degrades the RNA of RNA-DNA hybrids.</text>
</comment>
<evidence type="ECO:0000256" key="8">
    <source>
        <dbReference type="ARBA" id="ARBA00022490"/>
    </source>
</evidence>
<dbReference type="CDD" id="cd07182">
    <property type="entry name" value="RNase_HII_bacteria_HII_like"/>
    <property type="match status" value="1"/>
</dbReference>
<evidence type="ECO:0000256" key="7">
    <source>
        <dbReference type="ARBA" id="ARBA00019179"/>
    </source>
</evidence>
<comment type="caution">
    <text evidence="18">The sequence shown here is derived from an EMBL/GenBank/DDBJ whole genome shotgun (WGS) entry which is preliminary data.</text>
</comment>
<proteinExistence type="inferred from homology"/>
<feature type="domain" description="RNase H type-2" evidence="17">
    <location>
        <begin position="72"/>
        <end position="256"/>
    </location>
</feature>
<dbReference type="InterPro" id="IPR036397">
    <property type="entry name" value="RNaseH_sf"/>
</dbReference>
<feature type="binding site" evidence="14 15">
    <location>
        <position position="79"/>
    </location>
    <ligand>
        <name>a divalent metal cation</name>
        <dbReference type="ChEBI" id="CHEBI:60240"/>
    </ligand>
</feature>
<comment type="subcellular location">
    <subcellularLocation>
        <location evidence="4 14">Cytoplasm</location>
    </subcellularLocation>
</comment>
<evidence type="ECO:0000256" key="16">
    <source>
        <dbReference type="RuleBase" id="RU003515"/>
    </source>
</evidence>
<keyword evidence="9 14" id="KW-0540">Nuclease</keyword>
<accession>A0ABW5Q8V0</accession>
<comment type="similarity">
    <text evidence="5 14 16">Belongs to the RNase HII family.</text>
</comment>
<dbReference type="InterPro" id="IPR024567">
    <property type="entry name" value="RNase_HII/HIII_dom"/>
</dbReference>